<keyword evidence="4 7" id="KW-0378">Hydrolase</keyword>
<evidence type="ECO:0000256" key="9">
    <source>
        <dbReference type="PIRSR" id="PIRSR038994-2"/>
    </source>
</evidence>
<dbReference type="GO" id="GO:0046872">
    <property type="term" value="F:metal ion binding"/>
    <property type="evidence" value="ECO:0007669"/>
    <property type="project" value="UniProtKB-KW"/>
</dbReference>
<dbReference type="RefSeq" id="XP_043167716.1">
    <property type="nucleotide sequence ID" value="XM_043311781.1"/>
</dbReference>
<proteinExistence type="inferred from homology"/>
<comment type="caution">
    <text evidence="12">The sequence shown here is derived from an EMBL/GenBank/DDBJ whole genome shotgun (WGS) entry which is preliminary data.</text>
</comment>
<evidence type="ECO:0000256" key="8">
    <source>
        <dbReference type="PIRSR" id="PIRSR038994-1"/>
    </source>
</evidence>
<protein>
    <recommendedName>
        <fullName evidence="3 7">N-acetylglucosamine-6-phosphate deacetylase</fullName>
        <ecNumber evidence="2 7">3.5.1.25</ecNumber>
    </recommendedName>
</protein>
<dbReference type="InterPro" id="IPR032466">
    <property type="entry name" value="Metal_Hydrolase"/>
</dbReference>
<dbReference type="EC" id="3.5.1.25" evidence="2 7"/>
<comment type="similarity">
    <text evidence="1 7">Belongs to the metallo-dependent hydrolases superfamily. NagA family.</text>
</comment>
<sequence>MSGWFTLFTNCRYILNGELVEDHLVISDETGLILKREGYIGGEAIDLEDSIIAPGFLELHTNGANGFHFTHYEDEQTYATKIDDIAKYYTTQGVTGFWATIPTVKSDEFQKILPSLKPRQISSSASLLGAHTEGPYLHPSKKGAHNSSLFHSCSTSPSTIYGSSNLQSTVKLVTVAPELPDSAALIKTLTSQGIKVAMGHSTATYEDGLTGLKAGASGLTHTLNAMPAWGSRAPGLAGLVSLSETGKVAPPWYTIIADGEHLHPNTVSLLHRSNPKRSILITDSIELASLKDGTYPGHSQIPYEQVKNGTRATIVGTDTLIGGCIPLQRSVRNLMNWSGCGIAEAVGTVTENVAAFMDVDGEGGRGILKEGRRADLTVLNEQGEVLQTWVAGHKVWDKEEDIRAHEDDGEARG</sequence>
<feature type="binding site" evidence="10">
    <location>
        <position position="221"/>
    </location>
    <ligand>
        <name>Zn(2+)</name>
        <dbReference type="ChEBI" id="CHEBI:29105"/>
    </ligand>
</feature>
<reference evidence="12" key="1">
    <citation type="submission" date="2021-05" db="EMBL/GenBank/DDBJ databases">
        <authorList>
            <person name="Stam R."/>
        </authorList>
    </citation>
    <scope>NUCLEOTIDE SEQUENCE</scope>
    <source>
        <strain evidence="12">CS162</strain>
    </source>
</reference>
<dbReference type="InterPro" id="IPR006680">
    <property type="entry name" value="Amidohydro-rel"/>
</dbReference>
<feature type="binding site" evidence="10">
    <location>
        <position position="200"/>
    </location>
    <ligand>
        <name>Zn(2+)</name>
        <dbReference type="ChEBI" id="CHEBI:29105"/>
    </ligand>
</feature>
<evidence type="ECO:0000313" key="12">
    <source>
        <dbReference type="EMBL" id="CAG5156373.1"/>
    </source>
</evidence>
<dbReference type="SUPFAM" id="SSF51338">
    <property type="entry name" value="Composite domain of metallo-dependent hydrolases"/>
    <property type="match status" value="1"/>
</dbReference>
<evidence type="ECO:0000313" key="13">
    <source>
        <dbReference type="Proteomes" id="UP000676310"/>
    </source>
</evidence>
<name>A0A8J2I0A1_9PLEO</name>
<evidence type="ECO:0000256" key="3">
    <source>
        <dbReference type="ARBA" id="ARBA00018029"/>
    </source>
</evidence>
<dbReference type="PIRSF" id="PIRSF038994">
    <property type="entry name" value="NagA"/>
    <property type="match status" value="1"/>
</dbReference>
<dbReference type="Gene3D" id="3.20.20.140">
    <property type="entry name" value="Metal-dependent hydrolases"/>
    <property type="match status" value="1"/>
</dbReference>
<evidence type="ECO:0000256" key="7">
    <source>
        <dbReference type="PIRNR" id="PIRNR038994"/>
    </source>
</evidence>
<dbReference type="InterPro" id="IPR011059">
    <property type="entry name" value="Metal-dep_hydrolase_composite"/>
</dbReference>
<comment type="cofactor">
    <cofactor evidence="10">
        <name>a divalent metal cation</name>
        <dbReference type="ChEBI" id="CHEBI:60240"/>
    </cofactor>
    <text evidence="10">Binds 1 divalent metal cation per subunit.</text>
</comment>
<dbReference type="PANTHER" id="PTHR11113:SF4">
    <property type="entry name" value="N-ACETYLGLUCOSAMINE-6-PHOSPHATE DEACETYLASE"/>
    <property type="match status" value="1"/>
</dbReference>
<dbReference type="GO" id="GO:0006046">
    <property type="term" value="P:N-acetylglucosamine catabolic process"/>
    <property type="evidence" value="ECO:0007669"/>
    <property type="project" value="TreeGrafter"/>
</dbReference>
<dbReference type="Gene3D" id="2.30.40.10">
    <property type="entry name" value="Urease, subunit C, domain 1"/>
    <property type="match status" value="1"/>
</dbReference>
<accession>A0A8J2I0A1</accession>
<feature type="binding site" evidence="9">
    <location>
        <position position="144"/>
    </location>
    <ligand>
        <name>substrate</name>
    </ligand>
</feature>
<evidence type="ECO:0000256" key="4">
    <source>
        <dbReference type="ARBA" id="ARBA00022801"/>
    </source>
</evidence>
<dbReference type="Pfam" id="PF01979">
    <property type="entry name" value="Amidohydro_1"/>
    <property type="match status" value="1"/>
</dbReference>
<feature type="binding site" evidence="9">
    <location>
        <begin position="224"/>
        <end position="225"/>
    </location>
    <ligand>
        <name>substrate</name>
    </ligand>
</feature>
<evidence type="ECO:0000256" key="5">
    <source>
        <dbReference type="ARBA" id="ARBA00023277"/>
    </source>
</evidence>
<feature type="active site" description="Proton donor/acceptor" evidence="8">
    <location>
        <position position="283"/>
    </location>
</feature>
<dbReference type="EMBL" id="CAJRGZ010000017">
    <property type="protein sequence ID" value="CAG5156373.1"/>
    <property type="molecule type" value="Genomic_DNA"/>
</dbReference>
<organism evidence="12 13">
    <name type="scientific">Alternaria atra</name>
    <dbReference type="NCBI Taxonomy" id="119953"/>
    <lineage>
        <taxon>Eukaryota</taxon>
        <taxon>Fungi</taxon>
        <taxon>Dikarya</taxon>
        <taxon>Ascomycota</taxon>
        <taxon>Pezizomycotina</taxon>
        <taxon>Dothideomycetes</taxon>
        <taxon>Pleosporomycetidae</taxon>
        <taxon>Pleosporales</taxon>
        <taxon>Pleosporineae</taxon>
        <taxon>Pleosporaceae</taxon>
        <taxon>Alternaria</taxon>
        <taxon>Alternaria sect. Ulocladioides</taxon>
    </lineage>
</organism>
<dbReference type="GeneID" id="67015809"/>
<evidence type="ECO:0000256" key="10">
    <source>
        <dbReference type="PIRSR" id="PIRSR038994-3"/>
    </source>
</evidence>
<dbReference type="AlphaFoldDB" id="A0A8J2I0A1"/>
<keyword evidence="5 7" id="KW-0119">Carbohydrate metabolism</keyword>
<evidence type="ECO:0000259" key="11">
    <source>
        <dbReference type="Pfam" id="PF01979"/>
    </source>
</evidence>
<comment type="catalytic activity">
    <reaction evidence="6 7">
        <text>N-acetyl-D-glucosamine 6-phosphate + H2O = D-glucosamine 6-phosphate + acetate</text>
        <dbReference type="Rhea" id="RHEA:22936"/>
        <dbReference type="ChEBI" id="CHEBI:15377"/>
        <dbReference type="ChEBI" id="CHEBI:30089"/>
        <dbReference type="ChEBI" id="CHEBI:57513"/>
        <dbReference type="ChEBI" id="CHEBI:58725"/>
        <dbReference type="EC" id="3.5.1.25"/>
    </reaction>
</comment>
<feature type="binding site" evidence="9">
    <location>
        <position position="232"/>
    </location>
    <ligand>
        <name>substrate</name>
    </ligand>
</feature>
<feature type="domain" description="Amidohydrolase-related" evidence="11">
    <location>
        <begin position="209"/>
        <end position="394"/>
    </location>
</feature>
<keyword evidence="10" id="KW-0479">Metal-binding</keyword>
<dbReference type="OrthoDB" id="10264777at2759"/>
<feature type="binding site" evidence="9">
    <location>
        <begin position="320"/>
        <end position="322"/>
    </location>
    <ligand>
        <name>substrate</name>
    </ligand>
</feature>
<evidence type="ECO:0000256" key="2">
    <source>
        <dbReference type="ARBA" id="ARBA00011899"/>
    </source>
</evidence>
<feature type="binding site" evidence="10">
    <location>
        <position position="133"/>
    </location>
    <ligand>
        <name>Zn(2+)</name>
        <dbReference type="ChEBI" id="CHEBI:29105"/>
    </ligand>
</feature>
<dbReference type="SUPFAM" id="SSF51556">
    <property type="entry name" value="Metallo-dependent hydrolases"/>
    <property type="match status" value="1"/>
</dbReference>
<keyword evidence="13" id="KW-1185">Reference proteome</keyword>
<evidence type="ECO:0000256" key="1">
    <source>
        <dbReference type="ARBA" id="ARBA00010716"/>
    </source>
</evidence>
<dbReference type="GO" id="GO:0008448">
    <property type="term" value="F:N-acetylglucosamine-6-phosphate deacetylase activity"/>
    <property type="evidence" value="ECO:0007669"/>
    <property type="project" value="UniProtKB-UniRule"/>
</dbReference>
<evidence type="ECO:0000256" key="6">
    <source>
        <dbReference type="ARBA" id="ARBA00047647"/>
    </source>
</evidence>
<dbReference type="Proteomes" id="UP000676310">
    <property type="component" value="Unassembled WGS sequence"/>
</dbReference>
<gene>
    <name evidence="12" type="ORF">ALTATR162_LOCUS4171</name>
</gene>
<dbReference type="PANTHER" id="PTHR11113">
    <property type="entry name" value="N-ACETYLGLUCOSAMINE-6-PHOSPHATE DEACETYLASE"/>
    <property type="match status" value="1"/>
</dbReference>
<dbReference type="InterPro" id="IPR003764">
    <property type="entry name" value="GlcNAc_6-P_deAcase"/>
</dbReference>
<feature type="binding site" evidence="9">
    <location>
        <position position="261"/>
    </location>
    <ligand>
        <name>substrate</name>
    </ligand>
</feature>